<dbReference type="AlphaFoldDB" id="A0A926FNN6"/>
<proteinExistence type="predicted"/>
<protein>
    <recommendedName>
        <fullName evidence="2">Tetratricopeptide repeat protein</fullName>
    </recommendedName>
</protein>
<gene>
    <name evidence="1" type="ORF">H2136_05820</name>
</gene>
<evidence type="ECO:0000313" key="1">
    <source>
        <dbReference type="EMBL" id="MBC8673887.1"/>
    </source>
</evidence>
<dbReference type="SUPFAM" id="SSF48452">
    <property type="entry name" value="TPR-like"/>
    <property type="match status" value="1"/>
</dbReference>
<evidence type="ECO:0008006" key="2">
    <source>
        <dbReference type="Google" id="ProtNLM"/>
    </source>
</evidence>
<dbReference type="EMBL" id="JACLAN010000002">
    <property type="protein sequence ID" value="MBC8673887.1"/>
    <property type="molecule type" value="Genomic_DNA"/>
</dbReference>
<comment type="caution">
    <text evidence="1">The sequence shown here is derived from an EMBL/GenBank/DDBJ whole genome shotgun (WGS) entry which is preliminary data.</text>
</comment>
<sequence length="79" mass="8709">MLRGHIEERFGQFDAAFDDFYKATWSGNCRDGGFLGLARIAMVRRDASQALQFVERCLSINGTHYGAIALKGIGPAGVW</sequence>
<dbReference type="InterPro" id="IPR011990">
    <property type="entry name" value="TPR-like_helical_dom_sf"/>
</dbReference>
<name>A0A926FNN6_AERHY</name>
<reference evidence="1" key="1">
    <citation type="submission" date="2020-07" db="EMBL/GenBank/DDBJ databases">
        <title>Carbapenem Resistant Aeromonas hydrophila Carrying blacphA7 Isolated from Two Solid Organ Transplant Patients.</title>
        <authorList>
            <person name="Hilt E."/>
            <person name="Fitzwater S.P."/>
            <person name="Ward K."/>
            <person name="De St Maurice A."/>
            <person name="Chandrasekaran S."/>
            <person name="Garner O.B."/>
            <person name="Yang S."/>
        </authorList>
    </citation>
    <scope>NUCLEOTIDE SEQUENCE</scope>
    <source>
        <strain evidence="1">B-1</strain>
    </source>
</reference>
<organism evidence="1">
    <name type="scientific">Aeromonas hydrophila</name>
    <dbReference type="NCBI Taxonomy" id="644"/>
    <lineage>
        <taxon>Bacteria</taxon>
        <taxon>Pseudomonadati</taxon>
        <taxon>Pseudomonadota</taxon>
        <taxon>Gammaproteobacteria</taxon>
        <taxon>Aeromonadales</taxon>
        <taxon>Aeromonadaceae</taxon>
        <taxon>Aeromonas</taxon>
    </lineage>
</organism>
<accession>A0A926FNN6</accession>